<dbReference type="AlphaFoldDB" id="A0A1G2DI40"/>
<evidence type="ECO:0000313" key="1">
    <source>
        <dbReference type="EMBL" id="OGZ13315.1"/>
    </source>
</evidence>
<evidence type="ECO:0000313" key="2">
    <source>
        <dbReference type="Proteomes" id="UP000178636"/>
    </source>
</evidence>
<sequence>MVYEALDGLSREGLVAVSPKGKYKVYTAESPKKLEGKFLELSNRFDDEIAELSSLERSPDACRPVVKYVEGQKGIVSIHDDIVTTLKKGDIYYRYSSSKITKDERRHNYLSKKYRVLRDQKQLERKVITNLPNKMGKRPRLEREIKVVPPDFDLFEYNVSQVIYGNKVAVIDYNTETAVVIENPTVARFQGKIFELLFRKL</sequence>
<gene>
    <name evidence="1" type="ORF">A3C93_00155</name>
</gene>
<dbReference type="EMBL" id="MHLO01000005">
    <property type="protein sequence ID" value="OGZ13315.1"/>
    <property type="molecule type" value="Genomic_DNA"/>
</dbReference>
<protein>
    <recommendedName>
        <fullName evidence="3">Transcription regulator TrmB N-terminal domain-containing protein</fullName>
    </recommendedName>
</protein>
<comment type="caution">
    <text evidence="1">The sequence shown here is derived from an EMBL/GenBank/DDBJ whole genome shotgun (WGS) entry which is preliminary data.</text>
</comment>
<accession>A0A1G2DI40</accession>
<organism evidence="1 2">
    <name type="scientific">Candidatus Lloydbacteria bacterium RIFCSPHIGHO2_02_FULL_54_17</name>
    <dbReference type="NCBI Taxonomy" id="1798664"/>
    <lineage>
        <taxon>Bacteria</taxon>
        <taxon>Candidatus Lloydiibacteriota</taxon>
    </lineage>
</organism>
<dbReference type="Gene3D" id="1.10.10.10">
    <property type="entry name" value="Winged helix-like DNA-binding domain superfamily/Winged helix DNA-binding domain"/>
    <property type="match status" value="1"/>
</dbReference>
<reference evidence="1 2" key="1">
    <citation type="journal article" date="2016" name="Nat. Commun.">
        <title>Thousands of microbial genomes shed light on interconnected biogeochemical processes in an aquifer system.</title>
        <authorList>
            <person name="Anantharaman K."/>
            <person name="Brown C.T."/>
            <person name="Hug L.A."/>
            <person name="Sharon I."/>
            <person name="Castelle C.J."/>
            <person name="Probst A.J."/>
            <person name="Thomas B.C."/>
            <person name="Singh A."/>
            <person name="Wilkins M.J."/>
            <person name="Karaoz U."/>
            <person name="Brodie E.L."/>
            <person name="Williams K.H."/>
            <person name="Hubbard S.S."/>
            <person name="Banfield J.F."/>
        </authorList>
    </citation>
    <scope>NUCLEOTIDE SEQUENCE [LARGE SCALE GENOMIC DNA]</scope>
</reference>
<evidence type="ECO:0008006" key="3">
    <source>
        <dbReference type="Google" id="ProtNLM"/>
    </source>
</evidence>
<name>A0A1G2DI40_9BACT</name>
<dbReference type="Proteomes" id="UP000178636">
    <property type="component" value="Unassembled WGS sequence"/>
</dbReference>
<dbReference type="STRING" id="1798664.A3C93_00155"/>
<dbReference type="InterPro" id="IPR036388">
    <property type="entry name" value="WH-like_DNA-bd_sf"/>
</dbReference>
<proteinExistence type="predicted"/>